<dbReference type="GO" id="GO:0006614">
    <property type="term" value="P:SRP-dependent cotranslational protein targeting to membrane"/>
    <property type="evidence" value="ECO:0007669"/>
    <property type="project" value="InterPro"/>
</dbReference>
<feature type="domain" description="SRP9" evidence="2">
    <location>
        <begin position="5"/>
        <end position="117"/>
    </location>
</feature>
<dbReference type="Proteomes" id="UP001172102">
    <property type="component" value="Unassembled WGS sequence"/>
</dbReference>
<sequence>MPYYEKSEDWLQQSALLLQARPSTVHPFHPHFSRPSLARAAAHQGREDRRCRRHHHHHILLHDNTSSSSSSSNEPPRGHLVLKTYDPVSGTALKYKTAKAAEVGRLVQMLGTLGRRMAALPEVVVVPVAEDAGEGGSGVQTPVPVEGPPGGGQAGGKGKKKKGKR</sequence>
<accession>A0AA40DS96</accession>
<reference evidence="3" key="1">
    <citation type="submission" date="2023-06" db="EMBL/GenBank/DDBJ databases">
        <title>Genome-scale phylogeny and comparative genomics of the fungal order Sordariales.</title>
        <authorList>
            <consortium name="Lawrence Berkeley National Laboratory"/>
            <person name="Hensen N."/>
            <person name="Bonometti L."/>
            <person name="Westerberg I."/>
            <person name="Brannstrom I.O."/>
            <person name="Guillou S."/>
            <person name="Cros-Aarteil S."/>
            <person name="Calhoun S."/>
            <person name="Haridas S."/>
            <person name="Kuo A."/>
            <person name="Mondo S."/>
            <person name="Pangilinan J."/>
            <person name="Riley R."/>
            <person name="Labutti K."/>
            <person name="Andreopoulos B."/>
            <person name="Lipzen A."/>
            <person name="Chen C."/>
            <person name="Yanf M."/>
            <person name="Daum C."/>
            <person name="Ng V."/>
            <person name="Clum A."/>
            <person name="Steindorff A."/>
            <person name="Ohm R."/>
            <person name="Martin F."/>
            <person name="Silar P."/>
            <person name="Natvig D."/>
            <person name="Lalanne C."/>
            <person name="Gautier V."/>
            <person name="Ament-Velasquez S.L."/>
            <person name="Kruys A."/>
            <person name="Hutchinson M.I."/>
            <person name="Powell A.J."/>
            <person name="Barry K."/>
            <person name="Miller A.N."/>
            <person name="Grigoriev I.V."/>
            <person name="Debuchy R."/>
            <person name="Gladieux P."/>
            <person name="Thoren M.H."/>
            <person name="Johannesson H."/>
        </authorList>
    </citation>
    <scope>NUCLEOTIDE SEQUENCE</scope>
    <source>
        <strain evidence="3">SMH4607-1</strain>
    </source>
</reference>
<dbReference type="PANTHER" id="PTHR12834:SF12">
    <property type="entry name" value="SIGNAL RECOGNITION PARTICLE 9 KDA PROTEIN"/>
    <property type="match status" value="1"/>
</dbReference>
<dbReference type="Pfam" id="PF05486">
    <property type="entry name" value="SRP9-21"/>
    <property type="match status" value="1"/>
</dbReference>
<feature type="region of interest" description="Disordered" evidence="1">
    <location>
        <begin position="132"/>
        <end position="165"/>
    </location>
</feature>
<evidence type="ECO:0000313" key="3">
    <source>
        <dbReference type="EMBL" id="KAK0711561.1"/>
    </source>
</evidence>
<dbReference type="InterPro" id="IPR039432">
    <property type="entry name" value="SRP9_dom"/>
</dbReference>
<dbReference type="PANTHER" id="PTHR12834">
    <property type="entry name" value="SIGNAL RECOGNITION PARTICLE 9 KDA PROTEIN"/>
    <property type="match status" value="1"/>
</dbReference>
<organism evidence="3 4">
    <name type="scientific">Lasiosphaeris hirsuta</name>
    <dbReference type="NCBI Taxonomy" id="260670"/>
    <lineage>
        <taxon>Eukaryota</taxon>
        <taxon>Fungi</taxon>
        <taxon>Dikarya</taxon>
        <taxon>Ascomycota</taxon>
        <taxon>Pezizomycotina</taxon>
        <taxon>Sordariomycetes</taxon>
        <taxon>Sordariomycetidae</taxon>
        <taxon>Sordariales</taxon>
        <taxon>Lasiosphaeriaceae</taxon>
        <taxon>Lasiosphaeris</taxon>
    </lineage>
</organism>
<name>A0AA40DS96_9PEZI</name>
<evidence type="ECO:0000259" key="2">
    <source>
        <dbReference type="Pfam" id="PF05486"/>
    </source>
</evidence>
<dbReference type="AlphaFoldDB" id="A0AA40DS96"/>
<gene>
    <name evidence="3" type="ORF">B0H67DRAFT_646921</name>
</gene>
<evidence type="ECO:0000256" key="1">
    <source>
        <dbReference type="SAM" id="MobiDB-lite"/>
    </source>
</evidence>
<evidence type="ECO:0000313" key="4">
    <source>
        <dbReference type="Proteomes" id="UP001172102"/>
    </source>
</evidence>
<dbReference type="GO" id="GO:0005786">
    <property type="term" value="C:signal recognition particle, endoplasmic reticulum targeting"/>
    <property type="evidence" value="ECO:0007669"/>
    <property type="project" value="TreeGrafter"/>
</dbReference>
<keyword evidence="4" id="KW-1185">Reference proteome</keyword>
<dbReference type="EMBL" id="JAUKUA010000005">
    <property type="protein sequence ID" value="KAK0711561.1"/>
    <property type="molecule type" value="Genomic_DNA"/>
</dbReference>
<comment type="caution">
    <text evidence="3">The sequence shown here is derived from an EMBL/GenBank/DDBJ whole genome shotgun (WGS) entry which is preliminary data.</text>
</comment>
<protein>
    <submittedName>
        <fullName evidence="3">Signal recognition particle 9 kDa protein-domain-containing protein</fullName>
    </submittedName>
</protein>
<proteinExistence type="predicted"/>
<dbReference type="InterPro" id="IPR039914">
    <property type="entry name" value="SRP9-like"/>
</dbReference>